<dbReference type="NCBIfam" id="TIGR00014">
    <property type="entry name" value="arsC"/>
    <property type="match status" value="1"/>
</dbReference>
<accession>A0A2M8IZY6</accession>
<dbReference type="PANTHER" id="PTHR30041">
    <property type="entry name" value="ARSENATE REDUCTASE"/>
    <property type="match status" value="1"/>
</dbReference>
<evidence type="ECO:0000256" key="1">
    <source>
        <dbReference type="ARBA" id="ARBA00007198"/>
    </source>
</evidence>
<evidence type="ECO:0000313" key="6">
    <source>
        <dbReference type="Proteomes" id="UP000231553"/>
    </source>
</evidence>
<keyword evidence="2 4" id="KW-0560">Oxidoreductase</keyword>
<dbReference type="EC" id="1.20.4.1" evidence="4"/>
<dbReference type="AlphaFoldDB" id="A0A2M8IZY6"/>
<evidence type="ECO:0000256" key="4">
    <source>
        <dbReference type="RuleBase" id="RU362029"/>
    </source>
</evidence>
<dbReference type="CDD" id="cd03034">
    <property type="entry name" value="ArsC_ArsC"/>
    <property type="match status" value="1"/>
</dbReference>
<evidence type="ECO:0000313" key="5">
    <source>
        <dbReference type="EMBL" id="PJE36099.1"/>
    </source>
</evidence>
<protein>
    <recommendedName>
        <fullName evidence="4">Arsenate reductase</fullName>
        <ecNumber evidence="4">1.20.4.1</ecNumber>
    </recommendedName>
</protein>
<comment type="catalytic activity">
    <reaction evidence="4">
        <text>[glutaredoxin]-dithiol + arsenate + glutathione + H(+) = glutathionyl-S-S-[glutaredoxin] + arsenite + H2O</text>
        <dbReference type="Rhea" id="RHEA:22016"/>
        <dbReference type="Rhea" id="RHEA-COMP:10729"/>
        <dbReference type="Rhea" id="RHEA-COMP:17668"/>
        <dbReference type="ChEBI" id="CHEBI:15377"/>
        <dbReference type="ChEBI" id="CHEBI:15378"/>
        <dbReference type="ChEBI" id="CHEBI:29242"/>
        <dbReference type="ChEBI" id="CHEBI:29950"/>
        <dbReference type="ChEBI" id="CHEBI:48597"/>
        <dbReference type="ChEBI" id="CHEBI:57925"/>
        <dbReference type="ChEBI" id="CHEBI:146199"/>
        <dbReference type="EC" id="1.20.4.1"/>
    </reaction>
</comment>
<proteinExistence type="inferred from homology"/>
<name>A0A2M8IZY6_9RHOB</name>
<dbReference type="PANTHER" id="PTHR30041:SF4">
    <property type="entry name" value="ARSENATE REDUCTASE"/>
    <property type="match status" value="1"/>
</dbReference>
<reference evidence="5 6" key="1">
    <citation type="journal article" date="2018" name="Int. J. Syst. Evol. Microbiol.">
        <title>Pseudooceanicola lipolyticus sp. nov., a marine alphaproteobacterium, reclassification of Oceanicola flagellatus as Pseudooceanicola flagellatus comb. nov. and emended description of the genus Pseudooceanicola.</title>
        <authorList>
            <person name="Huang M.-M."/>
            <person name="Guo L.-L."/>
            <person name="Wu Y.-H."/>
            <person name="Lai Q.-L."/>
            <person name="Shao Z.-Z."/>
            <person name="Wang C.-S."/>
            <person name="Wu M."/>
            <person name="Xu X.-W."/>
        </authorList>
    </citation>
    <scope>NUCLEOTIDE SEQUENCE [LARGE SCALE GENOMIC DNA]</scope>
    <source>
        <strain evidence="5 6">157</strain>
    </source>
</reference>
<dbReference type="EMBL" id="PGTB01000056">
    <property type="protein sequence ID" value="PJE36099.1"/>
    <property type="molecule type" value="Genomic_DNA"/>
</dbReference>
<dbReference type="Gene3D" id="3.40.30.10">
    <property type="entry name" value="Glutaredoxin"/>
    <property type="match status" value="1"/>
</dbReference>
<comment type="similarity">
    <text evidence="1 3 4">Belongs to the ArsC family.</text>
</comment>
<dbReference type="RefSeq" id="WP_100163055.1">
    <property type="nucleotide sequence ID" value="NZ_PGTB01000056.1"/>
</dbReference>
<dbReference type="Pfam" id="PF03960">
    <property type="entry name" value="ArsC"/>
    <property type="match status" value="1"/>
</dbReference>
<keyword evidence="6" id="KW-1185">Reference proteome</keyword>
<gene>
    <name evidence="5" type="primary">arsC</name>
    <name evidence="5" type="ORF">CVM52_13680</name>
</gene>
<evidence type="ECO:0000256" key="3">
    <source>
        <dbReference type="PROSITE-ProRule" id="PRU01282"/>
    </source>
</evidence>
<dbReference type="Proteomes" id="UP000231553">
    <property type="component" value="Unassembled WGS sequence"/>
</dbReference>
<dbReference type="InterPro" id="IPR036249">
    <property type="entry name" value="Thioredoxin-like_sf"/>
</dbReference>
<organism evidence="5 6">
    <name type="scientific">Pseudooceanicola lipolyticus</name>
    <dbReference type="NCBI Taxonomy" id="2029104"/>
    <lineage>
        <taxon>Bacteria</taxon>
        <taxon>Pseudomonadati</taxon>
        <taxon>Pseudomonadota</taxon>
        <taxon>Alphaproteobacteria</taxon>
        <taxon>Rhodobacterales</taxon>
        <taxon>Paracoccaceae</taxon>
        <taxon>Pseudooceanicola</taxon>
    </lineage>
</organism>
<dbReference type="InterPro" id="IPR006659">
    <property type="entry name" value="Arsenate_reductase"/>
</dbReference>
<dbReference type="OrthoDB" id="9790554at2"/>
<dbReference type="PROSITE" id="PS51353">
    <property type="entry name" value="ARSC"/>
    <property type="match status" value="1"/>
</dbReference>
<comment type="caution">
    <text evidence="5">The sequence shown here is derived from an EMBL/GenBank/DDBJ whole genome shotgun (WGS) entry which is preliminary data.</text>
</comment>
<evidence type="ECO:0000256" key="2">
    <source>
        <dbReference type="ARBA" id="ARBA00023002"/>
    </source>
</evidence>
<dbReference type="GO" id="GO:0008794">
    <property type="term" value="F:arsenate reductase (glutaredoxin) activity"/>
    <property type="evidence" value="ECO:0007669"/>
    <property type="project" value="UniProtKB-UniRule"/>
</dbReference>
<sequence length="114" mass="12639">MIEYWHNPRCSKSRQGLALLEENGADLKVRRYLEDAPTLAELTAAWEALGKPPVVQMMRPKEAAFKQAGLSREDADEVLLSAMAAHPVLIERPLALRDGRAVIGRPPEALLDLL</sequence>
<dbReference type="InterPro" id="IPR006660">
    <property type="entry name" value="Arsenate_reductase-like"/>
</dbReference>
<dbReference type="SUPFAM" id="SSF52833">
    <property type="entry name" value="Thioredoxin-like"/>
    <property type="match status" value="1"/>
</dbReference>